<evidence type="ECO:0000313" key="3">
    <source>
        <dbReference type="Proteomes" id="UP001444661"/>
    </source>
</evidence>
<accession>A0ABR1TDB7</accession>
<dbReference type="Proteomes" id="UP001444661">
    <property type="component" value="Unassembled WGS sequence"/>
</dbReference>
<comment type="caution">
    <text evidence="2">The sequence shown here is derived from an EMBL/GenBank/DDBJ whole genome shotgun (WGS) entry which is preliminary data.</text>
</comment>
<protein>
    <submittedName>
        <fullName evidence="2">Uncharacterized protein</fullName>
    </submittedName>
</protein>
<proteinExistence type="predicted"/>
<sequence>METTSSGKQIGATETNKDKWQLEILAVSQVDLGLLDNCRDGLAVHWGTHCASGMLRQLRKQVPPRVEDSKETLSDPESRGWTCVSSRGPRQIHTFALVSVIGYKDYQGPHVSSIRWMMRQAQMQDDRASSKPFKPRAPRIIKDGAQLETLEAYPGS</sequence>
<name>A0ABR1TDB7_9PEZI</name>
<feature type="compositionally biased region" description="Basic and acidic residues" evidence="1">
    <location>
        <begin position="65"/>
        <end position="78"/>
    </location>
</feature>
<organism evidence="2 3">
    <name type="scientific">Apiospora rasikravindrae</name>
    <dbReference type="NCBI Taxonomy" id="990691"/>
    <lineage>
        <taxon>Eukaryota</taxon>
        <taxon>Fungi</taxon>
        <taxon>Dikarya</taxon>
        <taxon>Ascomycota</taxon>
        <taxon>Pezizomycotina</taxon>
        <taxon>Sordariomycetes</taxon>
        <taxon>Xylariomycetidae</taxon>
        <taxon>Amphisphaeriales</taxon>
        <taxon>Apiosporaceae</taxon>
        <taxon>Apiospora</taxon>
    </lineage>
</organism>
<dbReference type="EMBL" id="JAQQWK010000003">
    <property type="protein sequence ID" value="KAK8044611.1"/>
    <property type="molecule type" value="Genomic_DNA"/>
</dbReference>
<feature type="region of interest" description="Disordered" evidence="1">
    <location>
        <begin position="65"/>
        <end position="85"/>
    </location>
</feature>
<gene>
    <name evidence="2" type="ORF">PG993_004635</name>
</gene>
<evidence type="ECO:0000256" key="1">
    <source>
        <dbReference type="SAM" id="MobiDB-lite"/>
    </source>
</evidence>
<reference evidence="2 3" key="1">
    <citation type="submission" date="2023-01" db="EMBL/GenBank/DDBJ databases">
        <title>Analysis of 21 Apiospora genomes using comparative genomics revels a genus with tremendous synthesis potential of carbohydrate active enzymes and secondary metabolites.</title>
        <authorList>
            <person name="Sorensen T."/>
        </authorList>
    </citation>
    <scope>NUCLEOTIDE SEQUENCE [LARGE SCALE GENOMIC DNA]</scope>
    <source>
        <strain evidence="2 3">CBS 33761</strain>
    </source>
</reference>
<evidence type="ECO:0000313" key="2">
    <source>
        <dbReference type="EMBL" id="KAK8044611.1"/>
    </source>
</evidence>
<keyword evidence="3" id="KW-1185">Reference proteome</keyword>